<keyword evidence="2" id="KW-1185">Reference proteome</keyword>
<sequence length="333" mass="39439">MKNIQLMLVDTIKKGKSRDYGKIYSQTIQTQIFETGEYSNGLRIGKWNYMHEHKMIGGGSYNQYGQKQGKWIELGEGFYANGNVIQFGEYNMNGMKVGKWDIMYCDSYWDRKFKYMQILFIYKNIQYMSSGGGSYDQEGKKIGKWIELFEGYNSIAQVTYNGEYNMNGMKVGRWDVMYCEQDQEEYEQMQILVIQKNIKYMYSGGGSYDQEGKKIGKWVELDKEFYFNGENSKQVIYCGEYNRNNMKVGRWDIMYCDRYRSNEFQDVGGGSYDQEGKKIGKWVELAEWFCCAKYSYLQDVYKSKYNMKGQKIGVWVEWGIKQNKKKGEKIYYD</sequence>
<protein>
    <recommendedName>
        <fullName evidence="3">MORN repeat protein</fullName>
    </recommendedName>
</protein>
<evidence type="ECO:0000313" key="2">
    <source>
        <dbReference type="Proteomes" id="UP000692954"/>
    </source>
</evidence>
<dbReference type="Proteomes" id="UP000692954">
    <property type="component" value="Unassembled WGS sequence"/>
</dbReference>
<dbReference type="PANTHER" id="PTHR33706">
    <property type="entry name" value="MORN VARIANT REPEAT PROTEIN"/>
    <property type="match status" value="1"/>
</dbReference>
<evidence type="ECO:0000313" key="1">
    <source>
        <dbReference type="EMBL" id="CAD8070501.1"/>
    </source>
</evidence>
<reference evidence="1" key="1">
    <citation type="submission" date="2021-01" db="EMBL/GenBank/DDBJ databases">
        <authorList>
            <consortium name="Genoscope - CEA"/>
            <person name="William W."/>
        </authorList>
    </citation>
    <scope>NUCLEOTIDE SEQUENCE</scope>
</reference>
<dbReference type="AlphaFoldDB" id="A0A8S1LY78"/>
<gene>
    <name evidence="1" type="ORF">PSON_ATCC_30995.1.T0270017</name>
</gene>
<accession>A0A8S1LY78</accession>
<comment type="caution">
    <text evidence="1">The sequence shown here is derived from an EMBL/GenBank/DDBJ whole genome shotgun (WGS) entry which is preliminary data.</text>
</comment>
<proteinExistence type="predicted"/>
<dbReference type="EMBL" id="CAJJDN010000027">
    <property type="protein sequence ID" value="CAD8070501.1"/>
    <property type="molecule type" value="Genomic_DNA"/>
</dbReference>
<dbReference type="PANTHER" id="PTHR33706:SF1">
    <property type="entry name" value="TPR REPEAT PROTEIN"/>
    <property type="match status" value="1"/>
</dbReference>
<name>A0A8S1LY78_9CILI</name>
<evidence type="ECO:0008006" key="3">
    <source>
        <dbReference type="Google" id="ProtNLM"/>
    </source>
</evidence>
<organism evidence="1 2">
    <name type="scientific">Paramecium sonneborni</name>
    <dbReference type="NCBI Taxonomy" id="65129"/>
    <lineage>
        <taxon>Eukaryota</taxon>
        <taxon>Sar</taxon>
        <taxon>Alveolata</taxon>
        <taxon>Ciliophora</taxon>
        <taxon>Intramacronucleata</taxon>
        <taxon>Oligohymenophorea</taxon>
        <taxon>Peniculida</taxon>
        <taxon>Parameciidae</taxon>
        <taxon>Paramecium</taxon>
    </lineage>
</organism>